<dbReference type="AlphaFoldDB" id="A0A0G1T057"/>
<sequence>MAKNKTPQEKRLDTLTEDTEKKKKALVTQLRRTPIVQLACERVDVGRATYYKWRARDQVFARAADRAKKAGEFFINDMAESRLLRMIQDDNITAIIFWLKHNNPKYAVTTRVIHEHEVITTRPSVEETNAFAQHLAEIHARKIPLPETVEELKERIEEETADTNPVHEFEKKIDEYEEDTEVK</sequence>
<feature type="region of interest" description="Disordered" evidence="1">
    <location>
        <begin position="156"/>
        <end position="183"/>
    </location>
</feature>
<gene>
    <name evidence="2" type="ORF">UY01_C0022G0009</name>
</gene>
<name>A0A0G1T057_9BACT</name>
<reference evidence="2 3" key="1">
    <citation type="journal article" date="2015" name="Nature">
        <title>rRNA introns, odd ribosomes, and small enigmatic genomes across a large radiation of phyla.</title>
        <authorList>
            <person name="Brown C.T."/>
            <person name="Hug L.A."/>
            <person name="Thomas B.C."/>
            <person name="Sharon I."/>
            <person name="Castelle C.J."/>
            <person name="Singh A."/>
            <person name="Wilkins M.J."/>
            <person name="Williams K.H."/>
            <person name="Banfield J.F."/>
        </authorList>
    </citation>
    <scope>NUCLEOTIDE SEQUENCE [LARGE SCALE GENOMIC DNA]</scope>
</reference>
<comment type="caution">
    <text evidence="2">The sequence shown here is derived from an EMBL/GenBank/DDBJ whole genome shotgun (WGS) entry which is preliminary data.</text>
</comment>
<accession>A0A0G1T057</accession>
<evidence type="ECO:0008006" key="4">
    <source>
        <dbReference type="Google" id="ProtNLM"/>
    </source>
</evidence>
<feature type="compositionally biased region" description="Basic and acidic residues" evidence="1">
    <location>
        <begin position="165"/>
        <end position="174"/>
    </location>
</feature>
<organism evidence="2 3">
    <name type="scientific">Candidatus Nomurabacteria bacterium GW2011_GWB1_47_6</name>
    <dbReference type="NCBI Taxonomy" id="1618749"/>
    <lineage>
        <taxon>Bacteria</taxon>
        <taxon>Candidatus Nomuraibacteriota</taxon>
    </lineage>
</organism>
<evidence type="ECO:0000313" key="2">
    <source>
        <dbReference type="EMBL" id="KKU75149.1"/>
    </source>
</evidence>
<proteinExistence type="predicted"/>
<dbReference type="Proteomes" id="UP000034879">
    <property type="component" value="Unassembled WGS sequence"/>
</dbReference>
<protein>
    <recommendedName>
        <fullName evidence="4">Homeodomain phBC6A51-type domain-containing protein</fullName>
    </recommendedName>
</protein>
<dbReference type="EMBL" id="LCOJ01000022">
    <property type="protein sequence ID" value="KKU75149.1"/>
    <property type="molecule type" value="Genomic_DNA"/>
</dbReference>
<evidence type="ECO:0000313" key="3">
    <source>
        <dbReference type="Proteomes" id="UP000034879"/>
    </source>
</evidence>
<evidence type="ECO:0000256" key="1">
    <source>
        <dbReference type="SAM" id="MobiDB-lite"/>
    </source>
</evidence>